<dbReference type="Gramene" id="KCW67844">
    <property type="protein sequence ID" value="KCW67844"/>
    <property type="gene ID" value="EUGRSUZ_F01567"/>
</dbReference>
<dbReference type="EMBL" id="KK198758">
    <property type="protein sequence ID" value="KCW67845.1"/>
    <property type="molecule type" value="Genomic_DNA"/>
</dbReference>
<dbReference type="PANTHER" id="PTHR42938">
    <property type="entry name" value="FORMATE DEHYDROGENASE 1"/>
    <property type="match status" value="1"/>
</dbReference>
<name>A0A059BP73_EUCGR</name>
<dbReference type="KEGG" id="egr:104448754"/>
<dbReference type="Gramene" id="KCW67846">
    <property type="protein sequence ID" value="KCW67846"/>
    <property type="gene ID" value="EUGRSUZ_F01567"/>
</dbReference>
<evidence type="ECO:0008006" key="3">
    <source>
        <dbReference type="Google" id="ProtNLM"/>
    </source>
</evidence>
<reference evidence="2" key="1">
    <citation type="submission" date="2013-07" db="EMBL/GenBank/DDBJ databases">
        <title>The genome of Eucalyptus grandis.</title>
        <authorList>
            <person name="Schmutz J."/>
            <person name="Hayes R."/>
            <person name="Myburg A."/>
            <person name="Tuskan G."/>
            <person name="Grattapaglia D."/>
            <person name="Rokhsar D.S."/>
        </authorList>
    </citation>
    <scope>NUCLEOTIDE SEQUENCE</scope>
    <source>
        <tissue evidence="2">Leaf extractions</tissue>
    </source>
</reference>
<dbReference type="eggNOG" id="ENOG502QQ72">
    <property type="taxonomic scope" value="Eukaryota"/>
</dbReference>
<evidence type="ECO:0000313" key="2">
    <source>
        <dbReference type="EMBL" id="KCW67844.1"/>
    </source>
</evidence>
<dbReference type="OrthoDB" id="2016101at2759"/>
<dbReference type="Gramene" id="KCW67843">
    <property type="protein sequence ID" value="KCW67843"/>
    <property type="gene ID" value="EUGRSUZ_F01567"/>
</dbReference>
<dbReference type="OMA" id="TRCSMYS"/>
<proteinExistence type="predicted"/>
<dbReference type="PANTHER" id="PTHR42938:SF11">
    <property type="entry name" value="ERYTHRONATE-4-PHOSPHATE DEHYDROGENASE FAMILY PROTEIN"/>
    <property type="match status" value="1"/>
</dbReference>
<dbReference type="EMBL" id="KK198758">
    <property type="protein sequence ID" value="KCW67843.1"/>
    <property type="molecule type" value="Genomic_DNA"/>
</dbReference>
<keyword evidence="1" id="KW-0812">Transmembrane</keyword>
<dbReference type="EMBL" id="KK198758">
    <property type="protein sequence ID" value="KCW67846.1"/>
    <property type="molecule type" value="Genomic_DNA"/>
</dbReference>
<organism evidence="2">
    <name type="scientific">Eucalyptus grandis</name>
    <name type="common">Flooded gum</name>
    <dbReference type="NCBI Taxonomy" id="71139"/>
    <lineage>
        <taxon>Eukaryota</taxon>
        <taxon>Viridiplantae</taxon>
        <taxon>Streptophyta</taxon>
        <taxon>Embryophyta</taxon>
        <taxon>Tracheophyta</taxon>
        <taxon>Spermatophyta</taxon>
        <taxon>Magnoliopsida</taxon>
        <taxon>eudicotyledons</taxon>
        <taxon>Gunneridae</taxon>
        <taxon>Pentapetalae</taxon>
        <taxon>rosids</taxon>
        <taxon>malvids</taxon>
        <taxon>Myrtales</taxon>
        <taxon>Myrtaceae</taxon>
        <taxon>Myrtoideae</taxon>
        <taxon>Eucalypteae</taxon>
        <taxon>Eucalyptus</taxon>
    </lineage>
</organism>
<dbReference type="FunCoup" id="A0A059BP73">
    <property type="interactions" value="2075"/>
</dbReference>
<dbReference type="GO" id="GO:0004617">
    <property type="term" value="F:phosphoglycerate dehydrogenase activity"/>
    <property type="evidence" value="ECO:0000318"/>
    <property type="project" value="GO_Central"/>
</dbReference>
<protein>
    <recommendedName>
        <fullName evidence="3">Erythronate-4-phosphate dehydrogenase family protein</fullName>
    </recommendedName>
</protein>
<accession>A0A059BP73</accession>
<dbReference type="STRING" id="71139.A0A059BP73"/>
<keyword evidence="1" id="KW-1133">Transmembrane helix</keyword>
<dbReference type="EMBL" id="KK198758">
    <property type="protein sequence ID" value="KCW67844.1"/>
    <property type="molecule type" value="Genomic_DNA"/>
</dbReference>
<keyword evidence="1" id="KW-0472">Membrane</keyword>
<feature type="transmembrane region" description="Helical" evidence="1">
    <location>
        <begin position="277"/>
        <end position="300"/>
    </location>
</feature>
<evidence type="ECO:0000256" key="1">
    <source>
        <dbReference type="SAM" id="Phobius"/>
    </source>
</evidence>
<dbReference type="Gramene" id="KCW67845">
    <property type="protein sequence ID" value="KCW67845"/>
    <property type="gene ID" value="EUGRSUZ_F01567"/>
</dbReference>
<dbReference type="AlphaFoldDB" id="A0A059BP73"/>
<sequence length="312" mass="34878">MEGLYGTPNGEAADKNGLQLIRYSAYQPCTKLSSAWFDLRVFYVRISNFQVNDMTPESLTLNHMPLDPETLLEVNGTRSSIYSDGVSCLLRRDRIDKKSEEATFVSTDTLRLTGSVKFEVFDRDDQILSGVLEMCSSNGSMGESKGNAKRWSMKCQSEMAVGNGFLKGEHNMGPESLPPTIEVYVTGCFAGNPIILTNTLQISLRKKHARKGMLDAIPEDETTEFHKDESPGLDLQVAEYRNYKPEIDEDYSMYWRRSELMEYEDGELSWFNAGVRVGVGIGLGICVGVGIGVGLLVRTYQATTGNFRRRLI</sequence>
<gene>
    <name evidence="2" type="ORF">EUGRSUZ_F01567</name>
</gene>